<protein>
    <recommendedName>
        <fullName evidence="4">Transmembrane protein</fullName>
    </recommendedName>
</protein>
<evidence type="ECO:0000256" key="1">
    <source>
        <dbReference type="SAM" id="Phobius"/>
    </source>
</evidence>
<evidence type="ECO:0008006" key="4">
    <source>
        <dbReference type="Google" id="ProtNLM"/>
    </source>
</evidence>
<dbReference type="AlphaFoldDB" id="A0A7V8J3F5"/>
<organism evidence="2 3">
    <name type="scientific">Pseudomonas putida</name>
    <name type="common">Arthrobacter siderocapsulatus</name>
    <dbReference type="NCBI Taxonomy" id="303"/>
    <lineage>
        <taxon>Bacteria</taxon>
        <taxon>Pseudomonadati</taxon>
        <taxon>Pseudomonadota</taxon>
        <taxon>Gammaproteobacteria</taxon>
        <taxon>Pseudomonadales</taxon>
        <taxon>Pseudomonadaceae</taxon>
        <taxon>Pseudomonas</taxon>
    </lineage>
</organism>
<dbReference type="EMBL" id="WOWR01000025">
    <property type="protein sequence ID" value="KAF0253442.1"/>
    <property type="molecule type" value="Genomic_DNA"/>
</dbReference>
<keyword evidence="1" id="KW-0472">Membrane</keyword>
<accession>A0A7V8J3F5</accession>
<evidence type="ECO:0000313" key="2">
    <source>
        <dbReference type="EMBL" id="KAF0253442.1"/>
    </source>
</evidence>
<dbReference type="Proteomes" id="UP000442695">
    <property type="component" value="Unassembled WGS sequence"/>
</dbReference>
<evidence type="ECO:0000313" key="3">
    <source>
        <dbReference type="Proteomes" id="UP000442695"/>
    </source>
</evidence>
<dbReference type="RefSeq" id="WP_156859295.1">
    <property type="nucleotide sequence ID" value="NZ_WOWR01000025.1"/>
</dbReference>
<comment type="caution">
    <text evidence="2">The sequence shown here is derived from an EMBL/GenBank/DDBJ whole genome shotgun (WGS) entry which is preliminary data.</text>
</comment>
<name>A0A7V8J3F5_PSEPU</name>
<proteinExistence type="predicted"/>
<sequence length="113" mass="12951">MATWIDKLREWNYDLGPVFSWLMDTIDYQAARYGPIAYAIAILVVILMFLAFPPTRGLTKAVCSGVFRVVLTYTQLVASLLTVHFVGFLARVSLTLFHKARIWLVETVRRARE</sequence>
<gene>
    <name evidence="2" type="ORF">GN299_18155</name>
</gene>
<feature type="transmembrane region" description="Helical" evidence="1">
    <location>
        <begin position="72"/>
        <end position="94"/>
    </location>
</feature>
<keyword evidence="1" id="KW-0812">Transmembrane</keyword>
<reference evidence="2 3" key="1">
    <citation type="submission" date="2019-12" db="EMBL/GenBank/DDBJ databases">
        <authorList>
            <person name="Woiski C."/>
        </authorList>
    </citation>
    <scope>NUCLEOTIDE SEQUENCE [LARGE SCALE GENOMIC DNA]</scope>
    <source>
        <strain evidence="2 3">BOE100</strain>
    </source>
</reference>
<keyword evidence="1" id="KW-1133">Transmembrane helix</keyword>
<feature type="transmembrane region" description="Helical" evidence="1">
    <location>
        <begin position="33"/>
        <end position="52"/>
    </location>
</feature>